<protein>
    <submittedName>
        <fullName evidence="2">DUF3387 domain-containing protein</fullName>
    </submittedName>
</protein>
<gene>
    <name evidence="2" type="ORF">P4U88_25850</name>
</gene>
<dbReference type="Proteomes" id="UP001309448">
    <property type="component" value="Unassembled WGS sequence"/>
</dbReference>
<feature type="domain" description="Type I restriction enzyme HindI endonuclease subunit-like C-terminal" evidence="1">
    <location>
        <begin position="11"/>
        <end position="65"/>
    </location>
</feature>
<proteinExistence type="predicted"/>
<keyword evidence="3" id="KW-1185">Reference proteome</keyword>
<comment type="caution">
    <text evidence="2">The sequence shown here is derived from an EMBL/GenBank/DDBJ whole genome shotgun (WGS) entry which is preliminary data.</text>
</comment>
<evidence type="ECO:0000259" key="1">
    <source>
        <dbReference type="Pfam" id="PF11867"/>
    </source>
</evidence>
<name>A0ABU6N276_9BACI</name>
<dbReference type="RefSeq" id="WP_327921966.1">
    <property type="nucleotide sequence ID" value="NZ_JARMDB010000032.1"/>
</dbReference>
<organism evidence="2 3">
    <name type="scientific">Bacillus paramycoides</name>
    <dbReference type="NCBI Taxonomy" id="2026194"/>
    <lineage>
        <taxon>Bacteria</taxon>
        <taxon>Bacillati</taxon>
        <taxon>Bacillota</taxon>
        <taxon>Bacilli</taxon>
        <taxon>Bacillales</taxon>
        <taxon>Bacillaceae</taxon>
        <taxon>Bacillus</taxon>
        <taxon>Bacillus cereus group</taxon>
    </lineage>
</organism>
<evidence type="ECO:0000313" key="2">
    <source>
        <dbReference type="EMBL" id="MED1569216.1"/>
    </source>
</evidence>
<dbReference type="InterPro" id="IPR021810">
    <property type="entry name" value="T1RH-like_C"/>
</dbReference>
<sequence length="65" mass="7611">MTFSQYCSEELTADDVIKKSMDNETLKKIAHELINAIKNNITIDWSFRQSAQAGRRRIIKRLLKK</sequence>
<evidence type="ECO:0000313" key="3">
    <source>
        <dbReference type="Proteomes" id="UP001309448"/>
    </source>
</evidence>
<reference evidence="2 3" key="1">
    <citation type="submission" date="2023-03" db="EMBL/GenBank/DDBJ databases">
        <title>Bacillus Genome Sequencing.</title>
        <authorList>
            <person name="Dunlap C."/>
        </authorList>
    </citation>
    <scope>NUCLEOTIDE SEQUENCE [LARGE SCALE GENOMIC DNA]</scope>
    <source>
        <strain evidence="2 3">B-615</strain>
    </source>
</reference>
<dbReference type="EMBL" id="JARMDB010000032">
    <property type="protein sequence ID" value="MED1569216.1"/>
    <property type="molecule type" value="Genomic_DNA"/>
</dbReference>
<accession>A0ABU6N276</accession>
<dbReference type="Pfam" id="PF11867">
    <property type="entry name" value="T1RH-like_C"/>
    <property type="match status" value="1"/>
</dbReference>